<keyword evidence="2" id="KW-1185">Reference proteome</keyword>
<sequence>MQSMPEQTSGDLLNPIRIREALIILLLDLSVVTLSAVNKLMEDGLNPETFFKNNVLKSFVMRLEQCFIEEIFQLELLFLP</sequence>
<proteinExistence type="predicted"/>
<dbReference type="Proteomes" id="UP001141253">
    <property type="component" value="Chromosome 6"/>
</dbReference>
<dbReference type="EMBL" id="JAPFFI010000009">
    <property type="protein sequence ID" value="KAJ6381643.1"/>
    <property type="molecule type" value="Genomic_DNA"/>
</dbReference>
<accession>A0ABQ9BF29</accession>
<gene>
    <name evidence="1" type="ORF">OIU77_030338</name>
</gene>
<reference evidence="1" key="2">
    <citation type="journal article" date="2023" name="Int. J. Mol. Sci.">
        <title>De Novo Assembly and Annotation of 11 Diverse Shrub Willow (Salix) Genomes Reveals Novel Gene Organization in Sex-Linked Regions.</title>
        <authorList>
            <person name="Hyden B."/>
            <person name="Feng K."/>
            <person name="Yates T.B."/>
            <person name="Jawdy S."/>
            <person name="Cereghino C."/>
            <person name="Smart L.B."/>
            <person name="Muchero W."/>
        </authorList>
    </citation>
    <scope>NUCLEOTIDE SEQUENCE</scope>
    <source>
        <tissue evidence="1">Shoot tip</tissue>
    </source>
</reference>
<organism evidence="1 2">
    <name type="scientific">Salix suchowensis</name>
    <dbReference type="NCBI Taxonomy" id="1278906"/>
    <lineage>
        <taxon>Eukaryota</taxon>
        <taxon>Viridiplantae</taxon>
        <taxon>Streptophyta</taxon>
        <taxon>Embryophyta</taxon>
        <taxon>Tracheophyta</taxon>
        <taxon>Spermatophyta</taxon>
        <taxon>Magnoliopsida</taxon>
        <taxon>eudicotyledons</taxon>
        <taxon>Gunneridae</taxon>
        <taxon>Pentapetalae</taxon>
        <taxon>rosids</taxon>
        <taxon>fabids</taxon>
        <taxon>Malpighiales</taxon>
        <taxon>Salicaceae</taxon>
        <taxon>Saliceae</taxon>
        <taxon>Salix</taxon>
    </lineage>
</organism>
<evidence type="ECO:0000313" key="1">
    <source>
        <dbReference type="EMBL" id="KAJ6381643.1"/>
    </source>
</evidence>
<comment type="caution">
    <text evidence="1">The sequence shown here is derived from an EMBL/GenBank/DDBJ whole genome shotgun (WGS) entry which is preliminary data.</text>
</comment>
<reference evidence="1" key="1">
    <citation type="submission" date="2022-10" db="EMBL/GenBank/DDBJ databases">
        <authorList>
            <person name="Hyden B.L."/>
            <person name="Feng K."/>
            <person name="Yates T."/>
            <person name="Jawdy S."/>
            <person name="Smart L.B."/>
            <person name="Muchero W."/>
        </authorList>
    </citation>
    <scope>NUCLEOTIDE SEQUENCE</scope>
    <source>
        <tissue evidence="1">Shoot tip</tissue>
    </source>
</reference>
<protein>
    <submittedName>
        <fullName evidence="1">Uncharacterized protein</fullName>
    </submittedName>
</protein>
<evidence type="ECO:0000313" key="2">
    <source>
        <dbReference type="Proteomes" id="UP001141253"/>
    </source>
</evidence>
<name>A0ABQ9BF29_9ROSI</name>